<feature type="region of interest" description="Disordered" evidence="1">
    <location>
        <begin position="1"/>
        <end position="87"/>
    </location>
</feature>
<name>A0A9P0TBJ7_PIEBR</name>
<keyword evidence="3" id="KW-1185">Reference proteome</keyword>
<comment type="caution">
    <text evidence="2">The sequence shown here is derived from an EMBL/GenBank/DDBJ whole genome shotgun (WGS) entry which is preliminary data.</text>
</comment>
<dbReference type="EMBL" id="CALOZG010000008">
    <property type="protein sequence ID" value="CAH4029447.1"/>
    <property type="molecule type" value="Genomic_DNA"/>
</dbReference>
<sequence>MPAAWGGVAGSRQPVHLGGWAVGRLGGGRRRAHVPPGLSRSRAFAGEAPPGGSQPSPATGGARRRRPPPALFAPLARYNPPGSNMKF</sequence>
<evidence type="ECO:0000313" key="2">
    <source>
        <dbReference type="EMBL" id="CAH4029447.1"/>
    </source>
</evidence>
<protein>
    <submittedName>
        <fullName evidence="2">Uncharacterized protein</fullName>
    </submittedName>
</protein>
<evidence type="ECO:0000313" key="3">
    <source>
        <dbReference type="Proteomes" id="UP001152562"/>
    </source>
</evidence>
<dbReference type="AlphaFoldDB" id="A0A9P0TBJ7"/>
<organism evidence="2 3">
    <name type="scientific">Pieris brassicae</name>
    <name type="common">White butterfly</name>
    <name type="synonym">Large white butterfly</name>
    <dbReference type="NCBI Taxonomy" id="7116"/>
    <lineage>
        <taxon>Eukaryota</taxon>
        <taxon>Metazoa</taxon>
        <taxon>Ecdysozoa</taxon>
        <taxon>Arthropoda</taxon>
        <taxon>Hexapoda</taxon>
        <taxon>Insecta</taxon>
        <taxon>Pterygota</taxon>
        <taxon>Neoptera</taxon>
        <taxon>Endopterygota</taxon>
        <taxon>Lepidoptera</taxon>
        <taxon>Glossata</taxon>
        <taxon>Ditrysia</taxon>
        <taxon>Papilionoidea</taxon>
        <taxon>Pieridae</taxon>
        <taxon>Pierinae</taxon>
        <taxon>Pieris</taxon>
    </lineage>
</organism>
<dbReference type="Proteomes" id="UP001152562">
    <property type="component" value="Unassembled WGS sequence"/>
</dbReference>
<accession>A0A9P0TBJ7</accession>
<gene>
    <name evidence="2" type="ORF">PIBRA_LOCUS6200</name>
</gene>
<proteinExistence type="predicted"/>
<reference evidence="2" key="1">
    <citation type="submission" date="2022-05" db="EMBL/GenBank/DDBJ databases">
        <authorList>
            <person name="Okamura Y."/>
        </authorList>
    </citation>
    <scope>NUCLEOTIDE SEQUENCE</scope>
</reference>
<evidence type="ECO:0000256" key="1">
    <source>
        <dbReference type="SAM" id="MobiDB-lite"/>
    </source>
</evidence>